<feature type="domain" description="Quercetin 2,3-dioxygenase C-terminal cupin" evidence="4">
    <location>
        <begin position="152"/>
        <end position="215"/>
    </location>
</feature>
<dbReference type="SUPFAM" id="SSF51182">
    <property type="entry name" value="RmlC-like cupins"/>
    <property type="match status" value="1"/>
</dbReference>
<evidence type="ECO:0000256" key="1">
    <source>
        <dbReference type="ARBA" id="ARBA00008416"/>
    </source>
</evidence>
<dbReference type="EMBL" id="JAAKZV010000142">
    <property type="protein sequence ID" value="NGN67436.1"/>
    <property type="molecule type" value="Genomic_DNA"/>
</dbReference>
<comment type="caution">
    <text evidence="5">The sequence shown here is derived from an EMBL/GenBank/DDBJ whole genome shotgun (WGS) entry which is preliminary data.</text>
</comment>
<gene>
    <name evidence="5" type="ORF">G5C51_26465</name>
</gene>
<evidence type="ECO:0000313" key="6">
    <source>
        <dbReference type="Proteomes" id="UP000481583"/>
    </source>
</evidence>
<evidence type="ECO:0000256" key="2">
    <source>
        <dbReference type="RuleBase" id="RU003457"/>
    </source>
</evidence>
<evidence type="ECO:0000313" key="5">
    <source>
        <dbReference type="EMBL" id="NGN67436.1"/>
    </source>
</evidence>
<evidence type="ECO:0000259" key="4">
    <source>
        <dbReference type="Pfam" id="PF17954"/>
    </source>
</evidence>
<dbReference type="Proteomes" id="UP000481583">
    <property type="component" value="Unassembled WGS sequence"/>
</dbReference>
<accession>A0A6G4U6U8</accession>
<dbReference type="CDD" id="cd02910">
    <property type="entry name" value="cupin_Yhhw_N"/>
    <property type="match status" value="1"/>
</dbReference>
<reference evidence="5 6" key="1">
    <citation type="submission" date="2020-02" db="EMBL/GenBank/DDBJ databases">
        <title>Whole-genome analyses of novel actinobacteria.</title>
        <authorList>
            <person name="Sahin N."/>
        </authorList>
    </citation>
    <scope>NUCLEOTIDE SEQUENCE [LARGE SCALE GENOMIC DNA]</scope>
    <source>
        <strain evidence="5 6">A7024</strain>
    </source>
</reference>
<dbReference type="PANTHER" id="PTHR43212:SF3">
    <property type="entry name" value="QUERCETIN 2,3-DIOXYGENASE"/>
    <property type="match status" value="1"/>
</dbReference>
<dbReference type="InterPro" id="IPR011051">
    <property type="entry name" value="RmlC_Cupin_sf"/>
</dbReference>
<dbReference type="PANTHER" id="PTHR43212">
    <property type="entry name" value="QUERCETIN 2,3-DIOXYGENASE"/>
    <property type="match status" value="1"/>
</dbReference>
<proteinExistence type="inferred from homology"/>
<dbReference type="Pfam" id="PF02678">
    <property type="entry name" value="Pirin"/>
    <property type="match status" value="1"/>
</dbReference>
<dbReference type="AlphaFoldDB" id="A0A6G4U6U8"/>
<keyword evidence="6" id="KW-1185">Reference proteome</keyword>
<dbReference type="Gene3D" id="2.60.120.10">
    <property type="entry name" value="Jelly Rolls"/>
    <property type="match status" value="2"/>
</dbReference>
<comment type="similarity">
    <text evidence="1 2">Belongs to the pirin family.</text>
</comment>
<organism evidence="5 6">
    <name type="scientific">Streptomyces coryli</name>
    <dbReference type="NCBI Taxonomy" id="1128680"/>
    <lineage>
        <taxon>Bacteria</taxon>
        <taxon>Bacillati</taxon>
        <taxon>Actinomycetota</taxon>
        <taxon>Actinomycetes</taxon>
        <taxon>Kitasatosporales</taxon>
        <taxon>Streptomycetaceae</taxon>
        <taxon>Streptomyces</taxon>
    </lineage>
</organism>
<name>A0A6G4U6U8_9ACTN</name>
<dbReference type="InterPro" id="IPR014710">
    <property type="entry name" value="RmlC-like_jellyroll"/>
</dbReference>
<feature type="domain" description="Pirin N-terminal" evidence="3">
    <location>
        <begin position="16"/>
        <end position="119"/>
    </location>
</feature>
<evidence type="ECO:0000259" key="3">
    <source>
        <dbReference type="Pfam" id="PF02678"/>
    </source>
</evidence>
<dbReference type="Pfam" id="PF17954">
    <property type="entry name" value="Pirin_C_2"/>
    <property type="match status" value="1"/>
</dbReference>
<dbReference type="InterPro" id="IPR041602">
    <property type="entry name" value="Quercetinase_C"/>
</dbReference>
<protein>
    <submittedName>
        <fullName evidence="5">Pirin family protein</fullName>
    </submittedName>
</protein>
<dbReference type="InterPro" id="IPR012093">
    <property type="entry name" value="Pirin"/>
</dbReference>
<sequence length="223" mass="24777">MQVRRGEGRYRGGDDAAGIESLHAFSFSGFYDPANVRFGALVACNEERLKSGAGFAEHKHRDMEIVTWVIEGELTHRDSKGRTETIRPGDVQRQSAGRGIRHVERNDGDGPLRFLQMWLMPREFGGKPEYEVVRGIADGTPYAVERAGAILHVRRLRAAERTALPAAPWVYVHVVRGMVELGGEFVHEGDAVRLAGCEQTELTAESPAEVLVWEMRTGPQDPD</sequence>
<dbReference type="InterPro" id="IPR003829">
    <property type="entry name" value="Pirin_N_dom"/>
</dbReference>